<dbReference type="EMBL" id="JAGTPX010000027">
    <property type="protein sequence ID" value="MBR8671796.1"/>
    <property type="molecule type" value="Genomic_DNA"/>
</dbReference>
<sequence length="64" mass="7152">MSFVLNSLFLVMIFCCFSFIFYQSFFAKTRKVSAPSSASIQLDNTSCDTKSTGVFSKDINLSTE</sequence>
<evidence type="ECO:0000256" key="1">
    <source>
        <dbReference type="SAM" id="Phobius"/>
    </source>
</evidence>
<feature type="transmembrane region" description="Helical" evidence="1">
    <location>
        <begin position="6"/>
        <end position="27"/>
    </location>
</feature>
<comment type="caution">
    <text evidence="2">The sequence shown here is derived from an EMBL/GenBank/DDBJ whole genome shotgun (WGS) entry which is preliminary data.</text>
</comment>
<gene>
    <name evidence="2" type="ORF">KD144_19880</name>
</gene>
<keyword evidence="1" id="KW-0812">Transmembrane</keyword>
<protein>
    <submittedName>
        <fullName evidence="2">Uncharacterized protein</fullName>
    </submittedName>
</protein>
<dbReference type="RefSeq" id="WP_212121051.1">
    <property type="nucleotide sequence ID" value="NZ_JAGTPX020000027.1"/>
</dbReference>
<keyword evidence="1" id="KW-1133">Transmembrane helix</keyword>
<accession>A0A941GFA6</accession>
<reference evidence="2" key="1">
    <citation type="submission" date="2021-04" db="EMBL/GenBank/DDBJ databases">
        <title>Genomic analysis of electroactive and textile dye degrading Bacillus circulans strain: DC10 isolated from constructed wetland-microbial fuel cells treating textile dye wastewaters.</title>
        <authorList>
            <person name="Patel D.U."/>
            <person name="Desai C.R."/>
        </authorList>
    </citation>
    <scope>NUCLEOTIDE SEQUENCE</scope>
    <source>
        <strain evidence="2">DC10</strain>
    </source>
</reference>
<name>A0A941GFA6_NIACI</name>
<proteinExistence type="predicted"/>
<dbReference type="AlphaFoldDB" id="A0A941GFA6"/>
<organism evidence="2">
    <name type="scientific">Niallia circulans</name>
    <name type="common">Bacillus circulans</name>
    <dbReference type="NCBI Taxonomy" id="1397"/>
    <lineage>
        <taxon>Bacteria</taxon>
        <taxon>Bacillati</taxon>
        <taxon>Bacillota</taxon>
        <taxon>Bacilli</taxon>
        <taxon>Bacillales</taxon>
        <taxon>Bacillaceae</taxon>
        <taxon>Niallia</taxon>
    </lineage>
</organism>
<keyword evidence="1" id="KW-0472">Membrane</keyword>
<evidence type="ECO:0000313" key="2">
    <source>
        <dbReference type="EMBL" id="MBR8671796.1"/>
    </source>
</evidence>